<reference evidence="2 3" key="1">
    <citation type="submission" date="2017-10" db="EMBL/GenBank/DDBJ databases">
        <title>The draft genome sequence of Lewinella marina KCTC 32374.</title>
        <authorList>
            <person name="Wang K."/>
        </authorList>
    </citation>
    <scope>NUCLEOTIDE SEQUENCE [LARGE SCALE GENOMIC DNA]</scope>
    <source>
        <strain evidence="2 3">MKG-38</strain>
    </source>
</reference>
<evidence type="ECO:0000256" key="1">
    <source>
        <dbReference type="SAM" id="SignalP"/>
    </source>
</evidence>
<dbReference type="Gene3D" id="2.40.160.20">
    <property type="match status" value="1"/>
</dbReference>
<evidence type="ECO:0000313" key="3">
    <source>
        <dbReference type="Proteomes" id="UP000226437"/>
    </source>
</evidence>
<dbReference type="InterPro" id="IPR011250">
    <property type="entry name" value="OMP/PagP_B-barrel"/>
</dbReference>
<evidence type="ECO:0000313" key="2">
    <source>
        <dbReference type="EMBL" id="PHK98100.1"/>
    </source>
</evidence>
<protein>
    <recommendedName>
        <fullName evidence="4">Outer membrane protein beta-barrel domain-containing protein</fullName>
    </recommendedName>
</protein>
<dbReference type="EMBL" id="PDLO01000005">
    <property type="protein sequence ID" value="PHK98100.1"/>
    <property type="molecule type" value="Genomic_DNA"/>
</dbReference>
<name>A0A2G0CDV1_9BACT</name>
<dbReference type="SUPFAM" id="SSF56925">
    <property type="entry name" value="OMPA-like"/>
    <property type="match status" value="1"/>
</dbReference>
<accession>A0A2G0CDV1</accession>
<feature type="chain" id="PRO_5013686020" description="Outer membrane protein beta-barrel domain-containing protein" evidence="1">
    <location>
        <begin position="19"/>
        <end position="360"/>
    </location>
</feature>
<proteinExistence type="predicted"/>
<evidence type="ECO:0008006" key="4">
    <source>
        <dbReference type="Google" id="ProtNLM"/>
    </source>
</evidence>
<dbReference type="Proteomes" id="UP000226437">
    <property type="component" value="Unassembled WGS sequence"/>
</dbReference>
<keyword evidence="1" id="KW-0732">Signal</keyword>
<keyword evidence="3" id="KW-1185">Reference proteome</keyword>
<comment type="caution">
    <text evidence="2">The sequence shown here is derived from an EMBL/GenBank/DDBJ whole genome shotgun (WGS) entry which is preliminary data.</text>
</comment>
<organism evidence="2 3">
    <name type="scientific">Neolewinella marina</name>
    <dbReference type="NCBI Taxonomy" id="438751"/>
    <lineage>
        <taxon>Bacteria</taxon>
        <taxon>Pseudomonadati</taxon>
        <taxon>Bacteroidota</taxon>
        <taxon>Saprospiria</taxon>
        <taxon>Saprospirales</taxon>
        <taxon>Lewinellaceae</taxon>
        <taxon>Neolewinella</taxon>
    </lineage>
</organism>
<sequence length="360" mass="38846">MRYLILLLVLSLSATANGQLKKKTQILTSVITASDTERLPGRVQPITGLLLQEIPDINTTVASIGGSYGIAVRDQVAVGGSYRADFSFGENGNGVDHLMLCPWARGYLYNEPNLQVYGQLQTGIVYDSDEFDAFSTVIASAGVHVPIGPTIRFTPNISYAIQDGNNRVGIGANVEYHFTDFATEDREIDHSEKYTEGGLIVGAQAVNFGFADNSFISTIRIGGHYFPSDRWSVGGDLGLSYDRTTFDSGGSSGSKSSFSTTDINLGVNTRYYVAPERRFSGYGEAGAGYYSRGFNTSYSNGGESDGHPYLRLGAGAQTLLCRNLLLEAGPEFRLDLQQESNLVCGFMVGLLLLFGGMEAE</sequence>
<feature type="signal peptide" evidence="1">
    <location>
        <begin position="1"/>
        <end position="18"/>
    </location>
</feature>
<gene>
    <name evidence="2" type="ORF">CGL56_12995</name>
</gene>
<dbReference type="RefSeq" id="WP_099106998.1">
    <property type="nucleotide sequence ID" value="NZ_JAATJF010000002.1"/>
</dbReference>
<dbReference type="AlphaFoldDB" id="A0A2G0CDV1"/>